<dbReference type="HOGENOM" id="CLU_1723079_0_0_1"/>
<organism evidence="1 2">
    <name type="scientific">Piloderma croceum (strain F 1598)</name>
    <dbReference type="NCBI Taxonomy" id="765440"/>
    <lineage>
        <taxon>Eukaryota</taxon>
        <taxon>Fungi</taxon>
        <taxon>Dikarya</taxon>
        <taxon>Basidiomycota</taxon>
        <taxon>Agaricomycotina</taxon>
        <taxon>Agaricomycetes</taxon>
        <taxon>Agaricomycetidae</taxon>
        <taxon>Atheliales</taxon>
        <taxon>Atheliaceae</taxon>
        <taxon>Piloderma</taxon>
    </lineage>
</organism>
<protein>
    <submittedName>
        <fullName evidence="1">Uncharacterized protein</fullName>
    </submittedName>
</protein>
<dbReference type="AlphaFoldDB" id="A0A0C3FBX0"/>
<reference evidence="2" key="2">
    <citation type="submission" date="2015-01" db="EMBL/GenBank/DDBJ databases">
        <title>Evolutionary Origins and Diversification of the Mycorrhizal Mutualists.</title>
        <authorList>
            <consortium name="DOE Joint Genome Institute"/>
            <consortium name="Mycorrhizal Genomics Consortium"/>
            <person name="Kohler A."/>
            <person name="Kuo A."/>
            <person name="Nagy L.G."/>
            <person name="Floudas D."/>
            <person name="Copeland A."/>
            <person name="Barry K.W."/>
            <person name="Cichocki N."/>
            <person name="Veneault-Fourrey C."/>
            <person name="LaButti K."/>
            <person name="Lindquist E.A."/>
            <person name="Lipzen A."/>
            <person name="Lundell T."/>
            <person name="Morin E."/>
            <person name="Murat C."/>
            <person name="Riley R."/>
            <person name="Ohm R."/>
            <person name="Sun H."/>
            <person name="Tunlid A."/>
            <person name="Henrissat B."/>
            <person name="Grigoriev I.V."/>
            <person name="Hibbett D.S."/>
            <person name="Martin F."/>
        </authorList>
    </citation>
    <scope>NUCLEOTIDE SEQUENCE [LARGE SCALE GENOMIC DNA]</scope>
    <source>
        <strain evidence="2">F 1598</strain>
    </source>
</reference>
<dbReference type="EMBL" id="KN833025">
    <property type="protein sequence ID" value="KIM77374.1"/>
    <property type="molecule type" value="Genomic_DNA"/>
</dbReference>
<gene>
    <name evidence="1" type="ORF">PILCRDRAFT_12015</name>
</gene>
<evidence type="ECO:0000313" key="2">
    <source>
        <dbReference type="Proteomes" id="UP000054166"/>
    </source>
</evidence>
<evidence type="ECO:0000313" key="1">
    <source>
        <dbReference type="EMBL" id="KIM77374.1"/>
    </source>
</evidence>
<dbReference type="Proteomes" id="UP000054166">
    <property type="component" value="Unassembled WGS sequence"/>
</dbReference>
<proteinExistence type="predicted"/>
<dbReference type="InParanoid" id="A0A0C3FBX0"/>
<reference evidence="1 2" key="1">
    <citation type="submission" date="2014-04" db="EMBL/GenBank/DDBJ databases">
        <authorList>
            <consortium name="DOE Joint Genome Institute"/>
            <person name="Kuo A."/>
            <person name="Tarkka M."/>
            <person name="Buscot F."/>
            <person name="Kohler A."/>
            <person name="Nagy L.G."/>
            <person name="Floudas D."/>
            <person name="Copeland A."/>
            <person name="Barry K.W."/>
            <person name="Cichocki N."/>
            <person name="Veneault-Fourrey C."/>
            <person name="LaButti K."/>
            <person name="Lindquist E.A."/>
            <person name="Lipzen A."/>
            <person name="Lundell T."/>
            <person name="Morin E."/>
            <person name="Murat C."/>
            <person name="Sun H."/>
            <person name="Tunlid A."/>
            <person name="Henrissat B."/>
            <person name="Grigoriev I.V."/>
            <person name="Hibbett D.S."/>
            <person name="Martin F."/>
            <person name="Nordberg H.P."/>
            <person name="Cantor M.N."/>
            <person name="Hua S.X."/>
        </authorList>
    </citation>
    <scope>NUCLEOTIDE SEQUENCE [LARGE SCALE GENOMIC DNA]</scope>
    <source>
        <strain evidence="1 2">F 1598</strain>
    </source>
</reference>
<name>A0A0C3FBX0_PILCF</name>
<sequence>MDGHYNFEGAKISLCALVEECHNNDTYQLTNFIDFDKLKPILNEKPTYWRLTVPTSESTQIEELVLSMQGVIVNKDLPPILIKPNEQHQPFIRQSVQLTGFDSKEFQTCINTLQQLHQTFSRQVPEGNMEPLTLGQFRQFDTVEFATHYFTS</sequence>
<dbReference type="OrthoDB" id="3269456at2759"/>
<keyword evidence="2" id="KW-1185">Reference proteome</keyword>
<accession>A0A0C3FBX0</accession>